<evidence type="ECO:0000313" key="2">
    <source>
        <dbReference type="EMBL" id="ORD97966.1"/>
    </source>
</evidence>
<feature type="transmembrane region" description="Helical" evidence="1">
    <location>
        <begin position="54"/>
        <end position="71"/>
    </location>
</feature>
<comment type="caution">
    <text evidence="2">The sequence shown here is derived from an EMBL/GenBank/DDBJ whole genome shotgun (WGS) entry which is preliminary data.</text>
</comment>
<dbReference type="VEuPathDB" id="MicrosporidiaDB:HERIO_222"/>
<dbReference type="AlphaFoldDB" id="A0A1X0QDU6"/>
<feature type="transmembrane region" description="Helical" evidence="1">
    <location>
        <begin position="12"/>
        <end position="34"/>
    </location>
</feature>
<sequence>MYVISFHYLKKLLLLILTKICLSIAYKITTFLYLLRLTTLYGTRNLSNNLEVPVFLTKNISYALILEFLFLL</sequence>
<keyword evidence="3" id="KW-1185">Reference proteome</keyword>
<proteinExistence type="predicted"/>
<gene>
    <name evidence="2" type="ORF">HERIO_222</name>
</gene>
<dbReference type="Proteomes" id="UP000192356">
    <property type="component" value="Unassembled WGS sequence"/>
</dbReference>
<evidence type="ECO:0000256" key="1">
    <source>
        <dbReference type="SAM" id="Phobius"/>
    </source>
</evidence>
<dbReference type="EMBL" id="LVKB01000005">
    <property type="protein sequence ID" value="ORD97966.1"/>
    <property type="molecule type" value="Genomic_DNA"/>
</dbReference>
<name>A0A1X0QDU6_9MICR</name>
<evidence type="ECO:0000313" key="3">
    <source>
        <dbReference type="Proteomes" id="UP000192356"/>
    </source>
</evidence>
<keyword evidence="1" id="KW-1133">Transmembrane helix</keyword>
<keyword evidence="1" id="KW-0472">Membrane</keyword>
<keyword evidence="1" id="KW-0812">Transmembrane</keyword>
<accession>A0A1X0QDU6</accession>
<organism evidence="2 3">
    <name type="scientific">Hepatospora eriocheir</name>
    <dbReference type="NCBI Taxonomy" id="1081669"/>
    <lineage>
        <taxon>Eukaryota</taxon>
        <taxon>Fungi</taxon>
        <taxon>Fungi incertae sedis</taxon>
        <taxon>Microsporidia</taxon>
        <taxon>Hepatosporidae</taxon>
        <taxon>Hepatospora</taxon>
    </lineage>
</organism>
<protein>
    <submittedName>
        <fullName evidence="2">Uncharacterized protein</fullName>
    </submittedName>
</protein>
<reference evidence="2 3" key="1">
    <citation type="journal article" date="2017" name="Environ. Microbiol.">
        <title>Decay of the glycolytic pathway and adaptation to intranuclear parasitism within Enterocytozoonidae microsporidia.</title>
        <authorList>
            <person name="Wiredu Boakye D."/>
            <person name="Jaroenlak P."/>
            <person name="Prachumwat A."/>
            <person name="Williams T.A."/>
            <person name="Bateman K.S."/>
            <person name="Itsathitphaisarn O."/>
            <person name="Sritunyalucksana K."/>
            <person name="Paszkiewicz K.H."/>
            <person name="Moore K.A."/>
            <person name="Stentiford G.D."/>
            <person name="Williams B.A."/>
        </authorList>
    </citation>
    <scope>NUCLEOTIDE SEQUENCE [LARGE SCALE GENOMIC DNA]</scope>
    <source>
        <strain evidence="2 3">GB1</strain>
    </source>
</reference>